<gene>
    <name evidence="5" type="ORF">LJ755_01700</name>
    <name evidence="6" type="ORF">MUK71_08980</name>
</gene>
<dbReference type="GO" id="GO:0022857">
    <property type="term" value="F:transmembrane transporter activity"/>
    <property type="evidence" value="ECO:0007669"/>
    <property type="project" value="TreeGrafter"/>
</dbReference>
<evidence type="ECO:0000313" key="7">
    <source>
        <dbReference type="Proteomes" id="UP000829758"/>
    </source>
</evidence>
<dbReference type="EMBL" id="JAJFZT010000001">
    <property type="protein sequence ID" value="MCC3271445.1"/>
    <property type="molecule type" value="Genomic_DNA"/>
</dbReference>
<evidence type="ECO:0000256" key="1">
    <source>
        <dbReference type="ARBA" id="ARBA00022448"/>
    </source>
</evidence>
<evidence type="ECO:0000313" key="8">
    <source>
        <dbReference type="Proteomes" id="UP001155145"/>
    </source>
</evidence>
<evidence type="ECO:0000313" key="5">
    <source>
        <dbReference type="EMBL" id="MCC3271445.1"/>
    </source>
</evidence>
<dbReference type="GO" id="GO:0005886">
    <property type="term" value="C:plasma membrane"/>
    <property type="evidence" value="ECO:0007669"/>
    <property type="project" value="TreeGrafter"/>
</dbReference>
<evidence type="ECO:0000259" key="4">
    <source>
        <dbReference type="PROSITE" id="PS50893"/>
    </source>
</evidence>
<proteinExistence type="predicted"/>
<dbReference type="InterPro" id="IPR003593">
    <property type="entry name" value="AAA+_ATPase"/>
</dbReference>
<dbReference type="AlphaFoldDB" id="A0A9X1M5W8"/>
<dbReference type="GO" id="GO:0005524">
    <property type="term" value="F:ATP binding"/>
    <property type="evidence" value="ECO:0007669"/>
    <property type="project" value="UniProtKB-KW"/>
</dbReference>
<dbReference type="Pfam" id="PF00005">
    <property type="entry name" value="ABC_tran"/>
    <property type="match status" value="1"/>
</dbReference>
<dbReference type="PANTHER" id="PTHR24220">
    <property type="entry name" value="IMPORT ATP-BINDING PROTEIN"/>
    <property type="match status" value="1"/>
</dbReference>
<reference evidence="5" key="1">
    <citation type="submission" date="2021-10" db="EMBL/GenBank/DDBJ databases">
        <title>Novel species in genus Arthrobacter.</title>
        <authorList>
            <person name="Liu Y."/>
        </authorList>
    </citation>
    <scope>NUCLEOTIDE SEQUENCE</scope>
    <source>
        <strain evidence="7">zg-Y462</strain>
        <strain evidence="5">Zg-Y462</strain>
    </source>
</reference>
<organism evidence="5 8">
    <name type="scientific">Arthrobacter zhangbolii</name>
    <dbReference type="NCBI Taxonomy" id="2886936"/>
    <lineage>
        <taxon>Bacteria</taxon>
        <taxon>Bacillati</taxon>
        <taxon>Actinomycetota</taxon>
        <taxon>Actinomycetes</taxon>
        <taxon>Micrococcales</taxon>
        <taxon>Micrococcaceae</taxon>
        <taxon>Arthrobacter</taxon>
    </lineage>
</organism>
<dbReference type="GO" id="GO:0016887">
    <property type="term" value="F:ATP hydrolysis activity"/>
    <property type="evidence" value="ECO:0007669"/>
    <property type="project" value="InterPro"/>
</dbReference>
<keyword evidence="7" id="KW-1185">Reference proteome</keyword>
<dbReference type="InterPro" id="IPR017911">
    <property type="entry name" value="MacB-like_ATP-bd"/>
</dbReference>
<evidence type="ECO:0000313" key="6">
    <source>
        <dbReference type="EMBL" id="UON90780.1"/>
    </source>
</evidence>
<keyword evidence="3 5" id="KW-0067">ATP-binding</keyword>
<dbReference type="SMART" id="SM00382">
    <property type="entry name" value="AAA"/>
    <property type="match status" value="1"/>
</dbReference>
<dbReference type="InterPro" id="IPR027417">
    <property type="entry name" value="P-loop_NTPase"/>
</dbReference>
<keyword evidence="1" id="KW-0813">Transport</keyword>
<dbReference type="EMBL" id="CP094984">
    <property type="protein sequence ID" value="UON90780.1"/>
    <property type="molecule type" value="Genomic_DNA"/>
</dbReference>
<keyword evidence="2" id="KW-0547">Nucleotide-binding</keyword>
<evidence type="ECO:0000256" key="2">
    <source>
        <dbReference type="ARBA" id="ARBA00022741"/>
    </source>
</evidence>
<protein>
    <submittedName>
        <fullName evidence="5">ABC transporter ATP-binding protein</fullName>
    </submittedName>
</protein>
<dbReference type="Gene3D" id="3.40.50.300">
    <property type="entry name" value="P-loop containing nucleotide triphosphate hydrolases"/>
    <property type="match status" value="1"/>
</dbReference>
<dbReference type="PANTHER" id="PTHR24220:SF685">
    <property type="entry name" value="ABC TRANSPORTER RELATED"/>
    <property type="match status" value="1"/>
</dbReference>
<dbReference type="PROSITE" id="PS00211">
    <property type="entry name" value="ABC_TRANSPORTER_1"/>
    <property type="match status" value="1"/>
</dbReference>
<dbReference type="InterPro" id="IPR003439">
    <property type="entry name" value="ABC_transporter-like_ATP-bd"/>
</dbReference>
<name>A0A9X1M5W8_9MICC</name>
<dbReference type="InterPro" id="IPR015854">
    <property type="entry name" value="ABC_transpr_LolD-like"/>
</dbReference>
<dbReference type="PROSITE" id="PS50893">
    <property type="entry name" value="ABC_TRANSPORTER_2"/>
    <property type="match status" value="1"/>
</dbReference>
<evidence type="ECO:0000256" key="3">
    <source>
        <dbReference type="ARBA" id="ARBA00022840"/>
    </source>
</evidence>
<sequence length="233" mass="24428">MSTETQAHTPGTRTGGLLIEAANLALGDGESTVQALDNVTLSVAPGEMVAVVGPSGAGKSSLLAVAGALTTPDSGTVQVNGVDLGTLSKSDRARFRLKEIGFVFQSGNLIPALNSADQLRLMLKLAGSRDGFDPMELLAAVGMDHKAKSRPDQLSGGERQRVGIARSLVNRPTLLLVDEPTAALDRARSQDVVALLARETHERGVATVMVTHDHDVLHHCDRVVEMVDGRLAG</sequence>
<dbReference type="CDD" id="cd03255">
    <property type="entry name" value="ABC_MJ0796_LolCDE_FtsE"/>
    <property type="match status" value="1"/>
</dbReference>
<dbReference type="RefSeq" id="WP_227927783.1">
    <property type="nucleotide sequence ID" value="NZ_CP094984.1"/>
</dbReference>
<feature type="domain" description="ABC transporter" evidence="4">
    <location>
        <begin position="19"/>
        <end position="232"/>
    </location>
</feature>
<dbReference type="InterPro" id="IPR017871">
    <property type="entry name" value="ABC_transporter-like_CS"/>
</dbReference>
<dbReference type="SUPFAM" id="SSF52540">
    <property type="entry name" value="P-loop containing nucleoside triphosphate hydrolases"/>
    <property type="match status" value="1"/>
</dbReference>
<accession>A0A9X1M5W8</accession>
<dbReference type="Proteomes" id="UP000829758">
    <property type="component" value="Chromosome"/>
</dbReference>
<dbReference type="Proteomes" id="UP001155145">
    <property type="component" value="Unassembled WGS sequence"/>
</dbReference>